<evidence type="ECO:0000313" key="4">
    <source>
        <dbReference type="Proteomes" id="UP001178507"/>
    </source>
</evidence>
<accession>A0AA36IP01</accession>
<reference evidence="3" key="1">
    <citation type="submission" date="2023-08" db="EMBL/GenBank/DDBJ databases">
        <authorList>
            <person name="Chen Y."/>
            <person name="Shah S."/>
            <person name="Dougan E. K."/>
            <person name="Thang M."/>
            <person name="Chan C."/>
        </authorList>
    </citation>
    <scope>NUCLEOTIDE SEQUENCE</scope>
</reference>
<keyword evidence="4" id="KW-1185">Reference proteome</keyword>
<protein>
    <recommendedName>
        <fullName evidence="2">Apple domain-containing protein</fullName>
    </recommendedName>
</protein>
<feature type="domain" description="Apple" evidence="2">
    <location>
        <begin position="213"/>
        <end position="274"/>
    </location>
</feature>
<keyword evidence="1" id="KW-1133">Transmembrane helix</keyword>
<evidence type="ECO:0000259" key="2">
    <source>
        <dbReference type="PROSITE" id="PS50948"/>
    </source>
</evidence>
<dbReference type="PROSITE" id="PS50948">
    <property type="entry name" value="PAN"/>
    <property type="match status" value="1"/>
</dbReference>
<proteinExistence type="predicted"/>
<name>A0AA36IP01_9DINO</name>
<dbReference type="Proteomes" id="UP001178507">
    <property type="component" value="Unassembled WGS sequence"/>
</dbReference>
<evidence type="ECO:0000313" key="3">
    <source>
        <dbReference type="EMBL" id="CAJ1389993.1"/>
    </source>
</evidence>
<keyword evidence="1" id="KW-0812">Transmembrane</keyword>
<dbReference type="InterPro" id="IPR003609">
    <property type="entry name" value="Pan_app"/>
</dbReference>
<gene>
    <name evidence="3" type="ORF">EVOR1521_LOCUS15506</name>
</gene>
<dbReference type="EMBL" id="CAUJNA010001979">
    <property type="protein sequence ID" value="CAJ1389993.1"/>
    <property type="molecule type" value="Genomic_DNA"/>
</dbReference>
<feature type="transmembrane region" description="Helical" evidence="1">
    <location>
        <begin position="79"/>
        <end position="98"/>
    </location>
</feature>
<organism evidence="3 4">
    <name type="scientific">Effrenium voratum</name>
    <dbReference type="NCBI Taxonomy" id="2562239"/>
    <lineage>
        <taxon>Eukaryota</taxon>
        <taxon>Sar</taxon>
        <taxon>Alveolata</taxon>
        <taxon>Dinophyceae</taxon>
        <taxon>Suessiales</taxon>
        <taxon>Symbiodiniaceae</taxon>
        <taxon>Effrenium</taxon>
    </lineage>
</organism>
<keyword evidence="1" id="KW-0472">Membrane</keyword>
<sequence>MMKADDHYEQDEERQSERRLARVWACASLVVGSLLVLASMIGSQSEAILLMDRVVRLDTAGPYGGDLDGASRVLTTLSLVHVLLFVGFAVVVTSLLGLTATQGRHKCLAASYAISSASLAAVTLILALQVLQRIQVVTPMVGRQVEHLCNATTYIQMGSALECHWASHYAGEGVQPCGVACNWKVSMLQQKGCHLMPQLCEAFDYQALPAANCSQLLGEASQTLPSQRLFVASAGEANCRRACDKDIQCRDFAHEEASKLCLHFSGTAGDPEAA</sequence>
<feature type="transmembrane region" description="Helical" evidence="1">
    <location>
        <begin position="110"/>
        <end position="131"/>
    </location>
</feature>
<comment type="caution">
    <text evidence="3">The sequence shown here is derived from an EMBL/GenBank/DDBJ whole genome shotgun (WGS) entry which is preliminary data.</text>
</comment>
<feature type="transmembrane region" description="Helical" evidence="1">
    <location>
        <begin position="21"/>
        <end position="41"/>
    </location>
</feature>
<evidence type="ECO:0000256" key="1">
    <source>
        <dbReference type="SAM" id="Phobius"/>
    </source>
</evidence>
<dbReference type="AlphaFoldDB" id="A0AA36IP01"/>